<organism evidence="2 3">
    <name type="scientific">Halosimplex rubrum</name>
    <dbReference type="NCBI Taxonomy" id="869889"/>
    <lineage>
        <taxon>Archaea</taxon>
        <taxon>Methanobacteriati</taxon>
        <taxon>Methanobacteriota</taxon>
        <taxon>Stenosarchaea group</taxon>
        <taxon>Halobacteria</taxon>
        <taxon>Halobacteriales</taxon>
        <taxon>Haloarculaceae</taxon>
        <taxon>Halosimplex</taxon>
    </lineage>
</organism>
<dbReference type="Pfam" id="PF00753">
    <property type="entry name" value="Lactamase_B"/>
    <property type="match status" value="1"/>
</dbReference>
<gene>
    <name evidence="2" type="ORF">HZS55_03580</name>
</gene>
<dbReference type="InterPro" id="IPR050855">
    <property type="entry name" value="NDM-1-like"/>
</dbReference>
<dbReference type="GO" id="GO:0016787">
    <property type="term" value="F:hydrolase activity"/>
    <property type="evidence" value="ECO:0007669"/>
    <property type="project" value="UniProtKB-KW"/>
</dbReference>
<dbReference type="Gene3D" id="3.60.15.10">
    <property type="entry name" value="Ribonuclease Z/Hydroxyacylglutathione hydrolase-like"/>
    <property type="match status" value="1"/>
</dbReference>
<dbReference type="EMBL" id="CP058910">
    <property type="protein sequence ID" value="QLH76437.1"/>
    <property type="molecule type" value="Genomic_DNA"/>
</dbReference>
<dbReference type="Proteomes" id="UP000509667">
    <property type="component" value="Chromosome"/>
</dbReference>
<dbReference type="GeneID" id="56076913"/>
<evidence type="ECO:0000313" key="2">
    <source>
        <dbReference type="EMBL" id="QLH76437.1"/>
    </source>
</evidence>
<dbReference type="SMART" id="SM00849">
    <property type="entry name" value="Lactamase_B"/>
    <property type="match status" value="1"/>
</dbReference>
<evidence type="ECO:0000313" key="3">
    <source>
        <dbReference type="Proteomes" id="UP000509667"/>
    </source>
</evidence>
<reference evidence="2 3" key="1">
    <citation type="submission" date="2020-07" db="EMBL/GenBank/DDBJ databases">
        <title>Halosimplex pelagicum sp. nov. and Halosimplex rubrum sp. nov., isolated from salted brown alga Laminaria, and emended description of the genus Halosimplex.</title>
        <authorList>
            <person name="Cui H."/>
        </authorList>
    </citation>
    <scope>NUCLEOTIDE SEQUENCE [LARGE SCALE GENOMIC DNA]</scope>
    <source>
        <strain evidence="2 3">R27</strain>
    </source>
</reference>
<dbReference type="OrthoDB" id="197151at2157"/>
<dbReference type="KEGG" id="hrr:HZS55_03580"/>
<name>A0A7D5NYR1_9EURY</name>
<dbReference type="PANTHER" id="PTHR42951">
    <property type="entry name" value="METALLO-BETA-LACTAMASE DOMAIN-CONTAINING"/>
    <property type="match status" value="1"/>
</dbReference>
<evidence type="ECO:0000259" key="1">
    <source>
        <dbReference type="SMART" id="SM00849"/>
    </source>
</evidence>
<dbReference type="AlphaFoldDB" id="A0A7D5NYR1"/>
<keyword evidence="3" id="KW-1185">Reference proteome</keyword>
<sequence>MEELTEGVYAFTETIETDDGERAFHPAAVETERGLLLLDAGLGGQAEALGAEIEAAGFEWADVWAVLITHQDGDHAGALASVREETDAVVFAHEACAPYVDGREEPIKGDGERYPPVPVDVELVGEETVRTTAGPMRVVYTPGHAPGHVSLYLPEERLLLAADALTAADGELQGPSEHFTLDVTEAGQSVARLASLAVDGVLCYHGGFAAADDDRIAAIGRSIEG</sequence>
<proteinExistence type="predicted"/>
<dbReference type="InterPro" id="IPR001279">
    <property type="entry name" value="Metallo-B-lactamas"/>
</dbReference>
<dbReference type="PANTHER" id="PTHR42951:SF15">
    <property type="entry name" value="METALLO-BETA-LACTAMASE SUPERFAMILY PROTEIN"/>
    <property type="match status" value="1"/>
</dbReference>
<feature type="domain" description="Metallo-beta-lactamase" evidence="1">
    <location>
        <begin position="23"/>
        <end position="205"/>
    </location>
</feature>
<dbReference type="RefSeq" id="WP_179910377.1">
    <property type="nucleotide sequence ID" value="NZ_CP058910.1"/>
</dbReference>
<accession>A0A7D5NYR1</accession>
<keyword evidence="2" id="KW-0378">Hydrolase</keyword>
<protein>
    <submittedName>
        <fullName evidence="2">MBL fold metallo-hydrolase</fullName>
    </submittedName>
</protein>
<dbReference type="SUPFAM" id="SSF56281">
    <property type="entry name" value="Metallo-hydrolase/oxidoreductase"/>
    <property type="match status" value="1"/>
</dbReference>
<dbReference type="InterPro" id="IPR036866">
    <property type="entry name" value="RibonucZ/Hydroxyglut_hydro"/>
</dbReference>